<sequence length="475" mass="51682">MAFKHGVYVNELEVKQTVQNSLKSSVTVFYVTAPLGPVQTPVVIKSFDEGVKVFGYSKDFETYTVSECLQSHFGLYGQSHAIFINVADKAVHKKATTGTLDIAENVTVTDIEYPNIESVKIKKGTADLVKGTDYSAELNKDGKLVITILAGSSVTLPTTGLALSYDVFDPTKVKGTDFIGAVDATTGKRTGFELFDTIVPKLHLVPSVVLAPKFSVDAAVATAMRVKSQKINGLFKAITLVDVDSKTIKTRQKAIESKPVGDPGQLLYWPKVMKSGLIYHMSTHMAGVISQMDLSNQGIPYTSPSNRSANIDGLVLADGTPVDLGIDEANELNGAGISTMLSFIGGQRAWGNRTSIFPDSNVTSMKDVFIHAKRMMFWIGNRLITETWANVDANITRRFIEMVVSKHNMYFNSLVSMGAIIGGECTFSTDSNPASQIIEGKIRFHVRVGFPGIGENIQFDFEFDTAYIQALELAA</sequence>
<proteinExistence type="predicted"/>
<dbReference type="RefSeq" id="WP_144989146.1">
    <property type="nucleotide sequence ID" value="NZ_VNJK01000001.1"/>
</dbReference>
<gene>
    <name evidence="1" type="ORF">FPZ44_08225</name>
</gene>
<dbReference type="AlphaFoldDB" id="A0A559IZJ1"/>
<name>A0A559IZJ1_9BACL</name>
<dbReference type="PANTHER" id="PTHR35861:SF2">
    <property type="entry name" value="FELS-2 PROPHAGE PROTEIN"/>
    <property type="match status" value="1"/>
</dbReference>
<evidence type="ECO:0000313" key="2">
    <source>
        <dbReference type="Proteomes" id="UP000318102"/>
    </source>
</evidence>
<dbReference type="OrthoDB" id="9767864at2"/>
<dbReference type="EMBL" id="VNJK01000001">
    <property type="protein sequence ID" value="TVX93046.1"/>
    <property type="molecule type" value="Genomic_DNA"/>
</dbReference>
<accession>A0A559IZJ1</accession>
<protein>
    <submittedName>
        <fullName evidence="1">Phage tail protein</fullName>
    </submittedName>
</protein>
<comment type="caution">
    <text evidence="1">The sequence shown here is derived from an EMBL/GenBank/DDBJ whole genome shotgun (WGS) entry which is preliminary data.</text>
</comment>
<evidence type="ECO:0000313" key="1">
    <source>
        <dbReference type="EMBL" id="TVX93046.1"/>
    </source>
</evidence>
<dbReference type="InterPro" id="IPR052042">
    <property type="entry name" value="Tail_sheath_structural"/>
</dbReference>
<organism evidence="1 2">
    <name type="scientific">Paenibacillus agilis</name>
    <dbReference type="NCBI Taxonomy" id="3020863"/>
    <lineage>
        <taxon>Bacteria</taxon>
        <taxon>Bacillati</taxon>
        <taxon>Bacillota</taxon>
        <taxon>Bacilli</taxon>
        <taxon>Bacillales</taxon>
        <taxon>Paenibacillaceae</taxon>
        <taxon>Paenibacillus</taxon>
    </lineage>
</organism>
<dbReference type="PANTHER" id="PTHR35861">
    <property type="match status" value="1"/>
</dbReference>
<keyword evidence="2" id="KW-1185">Reference proteome</keyword>
<reference evidence="1 2" key="1">
    <citation type="submission" date="2019-07" db="EMBL/GenBank/DDBJ databases">
        <authorList>
            <person name="Kim J."/>
        </authorList>
    </citation>
    <scope>NUCLEOTIDE SEQUENCE [LARGE SCALE GENOMIC DNA]</scope>
    <source>
        <strain evidence="1 2">N4</strain>
    </source>
</reference>
<dbReference type="Proteomes" id="UP000318102">
    <property type="component" value="Unassembled WGS sequence"/>
</dbReference>